<evidence type="ECO:0000256" key="2">
    <source>
        <dbReference type="SAM" id="SignalP"/>
    </source>
</evidence>
<evidence type="ECO:0000256" key="1">
    <source>
        <dbReference type="SAM" id="MobiDB-lite"/>
    </source>
</evidence>
<reference evidence="3" key="1">
    <citation type="submission" date="2021-05" db="EMBL/GenBank/DDBJ databases">
        <authorList>
            <person name="Alioto T."/>
            <person name="Alioto T."/>
            <person name="Gomez Garrido J."/>
        </authorList>
    </citation>
    <scope>NUCLEOTIDE SEQUENCE</scope>
</reference>
<name>A0A8D8R089_9HEMI</name>
<accession>A0A8D8R089</accession>
<protein>
    <submittedName>
        <fullName evidence="3">Uncharacterized protein</fullName>
    </submittedName>
</protein>
<organism evidence="3">
    <name type="scientific">Cacopsylla melanoneura</name>
    <dbReference type="NCBI Taxonomy" id="428564"/>
    <lineage>
        <taxon>Eukaryota</taxon>
        <taxon>Metazoa</taxon>
        <taxon>Ecdysozoa</taxon>
        <taxon>Arthropoda</taxon>
        <taxon>Hexapoda</taxon>
        <taxon>Insecta</taxon>
        <taxon>Pterygota</taxon>
        <taxon>Neoptera</taxon>
        <taxon>Paraneoptera</taxon>
        <taxon>Hemiptera</taxon>
        <taxon>Sternorrhyncha</taxon>
        <taxon>Psylloidea</taxon>
        <taxon>Psyllidae</taxon>
        <taxon>Psyllinae</taxon>
        <taxon>Cacopsylla</taxon>
    </lineage>
</organism>
<feature type="region of interest" description="Disordered" evidence="1">
    <location>
        <begin position="189"/>
        <end position="248"/>
    </location>
</feature>
<proteinExistence type="predicted"/>
<sequence length="248" mass="26914">MFTSISSCVLLLICMLQLTLSCHPHGGGGRPKPKPPAEYGDSKVVLHKLGIMKKQIDLYEGDKFYIHVTLRSSAQHEYVDISRLIVTQSVQNQGEISFQLDRVYNNLFRVTHVSSVNHDNYAVVSASDISPDVIYLTRISVRNSKNVDLSNSNILKIVLSSYGIFSNSFRIQNVHIDFDFLLIPTPYPSTTTPSPTSSPSPTTSLPSPTTSPSPTISPYPTTSPTSSPSPTTSPTSSPSPTSSTTPAA</sequence>
<dbReference type="EMBL" id="HBUF01113148">
    <property type="protein sequence ID" value="CAG6640646.1"/>
    <property type="molecule type" value="Transcribed_RNA"/>
</dbReference>
<dbReference type="AlphaFoldDB" id="A0A8D8R089"/>
<feature type="compositionally biased region" description="Low complexity" evidence="1">
    <location>
        <begin position="189"/>
        <end position="208"/>
    </location>
</feature>
<feature type="signal peptide" evidence="2">
    <location>
        <begin position="1"/>
        <end position="21"/>
    </location>
</feature>
<keyword evidence="2" id="KW-0732">Signal</keyword>
<evidence type="ECO:0000313" key="3">
    <source>
        <dbReference type="EMBL" id="CAG6640646.1"/>
    </source>
</evidence>
<feature type="chain" id="PRO_5034454648" evidence="2">
    <location>
        <begin position="22"/>
        <end position="248"/>
    </location>
</feature>
<feature type="compositionally biased region" description="Low complexity" evidence="1">
    <location>
        <begin position="218"/>
        <end position="248"/>
    </location>
</feature>